<accession>S5UCD5</accession>
<sequence>MCRRLLGGCGNRLVNAAWRHWHLLDTATALAGKTQVREALHHVSELSVGYDDLVADLLGGRRRLPRASIATGLVVAA</sequence>
<name>S5UCD5_9BACT</name>
<proteinExistence type="predicted"/>
<reference evidence="1" key="1">
    <citation type="journal article" date="2013" name="Proc. Natl. Acad. Sci. U.S.A.">
        <title>Mapping gene clusters within arrayed metagenomic libraries to expand the structural diversity of biomedically relevant natural products.</title>
        <authorList>
            <person name="Owen J.G."/>
            <person name="Reddy B.V."/>
            <person name="Ternei M.A."/>
            <person name="Charlop-Powers Z."/>
            <person name="Calle P.Y."/>
            <person name="Kim J.H."/>
            <person name="Brady S.F."/>
        </authorList>
    </citation>
    <scope>NUCLEOTIDE SEQUENCE</scope>
</reference>
<protein>
    <submittedName>
        <fullName evidence="1">Uncharacterized protein</fullName>
    </submittedName>
</protein>
<dbReference type="EMBL" id="KF264549">
    <property type="protein sequence ID" value="AGS49582.1"/>
    <property type="molecule type" value="Genomic_DNA"/>
</dbReference>
<dbReference type="AlphaFoldDB" id="S5UCD5"/>
<evidence type="ECO:0000313" key="1">
    <source>
        <dbReference type="EMBL" id="AGS49582.1"/>
    </source>
</evidence>
<organism evidence="1">
    <name type="scientific">uncultured bacterium esnapd10</name>
    <dbReference type="NCBI Taxonomy" id="1366590"/>
    <lineage>
        <taxon>Bacteria</taxon>
        <taxon>environmental samples</taxon>
    </lineage>
</organism>